<evidence type="ECO:0000256" key="4">
    <source>
        <dbReference type="ARBA" id="ARBA00022801"/>
    </source>
</evidence>
<dbReference type="GO" id="GO:0008380">
    <property type="term" value="P:RNA splicing"/>
    <property type="evidence" value="ECO:0007669"/>
    <property type="project" value="UniProtKB-KW"/>
</dbReference>
<name>A0A9P8TA38_9ASCO</name>
<dbReference type="AlphaFoldDB" id="A0A9P8TA38"/>
<dbReference type="FunFam" id="1.10.10.2130:FF:000001">
    <property type="entry name" value="Pre-mRNA-splicing factor ATP-dependent RNA helicase"/>
    <property type="match status" value="1"/>
</dbReference>
<keyword evidence="2" id="KW-0507">mRNA processing</keyword>
<dbReference type="GO" id="GO:0003723">
    <property type="term" value="F:RNA binding"/>
    <property type="evidence" value="ECO:0007669"/>
    <property type="project" value="TreeGrafter"/>
</dbReference>
<keyword evidence="11" id="KW-1185">Reference proteome</keyword>
<evidence type="ECO:0000256" key="6">
    <source>
        <dbReference type="ARBA" id="ARBA00022840"/>
    </source>
</evidence>
<dbReference type="InterPro" id="IPR042035">
    <property type="entry name" value="DEAH_win-hel_dom"/>
</dbReference>
<proteinExistence type="predicted"/>
<dbReference type="GO" id="GO:0005524">
    <property type="term" value="F:ATP binding"/>
    <property type="evidence" value="ECO:0007669"/>
    <property type="project" value="UniProtKB-KW"/>
</dbReference>
<keyword evidence="4" id="KW-0378">Hydrolase</keyword>
<dbReference type="GO" id="GO:0003724">
    <property type="term" value="F:RNA helicase activity"/>
    <property type="evidence" value="ECO:0007669"/>
    <property type="project" value="UniProtKB-EC"/>
</dbReference>
<dbReference type="RefSeq" id="XP_046065103.1">
    <property type="nucleotide sequence ID" value="XM_046208931.1"/>
</dbReference>
<dbReference type="Pfam" id="PF04408">
    <property type="entry name" value="WHD_HA2"/>
    <property type="match status" value="1"/>
</dbReference>
<dbReference type="GO" id="GO:0005681">
    <property type="term" value="C:spliceosomal complex"/>
    <property type="evidence" value="ECO:0007669"/>
    <property type="project" value="TreeGrafter"/>
</dbReference>
<comment type="caution">
    <text evidence="10">The sequence shown here is derived from an EMBL/GenBank/DDBJ whole genome shotgun (WGS) entry which is preliminary data.</text>
</comment>
<organism evidence="10 11">
    <name type="scientific">Ogataea philodendri</name>
    <dbReference type="NCBI Taxonomy" id="1378263"/>
    <lineage>
        <taxon>Eukaryota</taxon>
        <taxon>Fungi</taxon>
        <taxon>Dikarya</taxon>
        <taxon>Ascomycota</taxon>
        <taxon>Saccharomycotina</taxon>
        <taxon>Pichiomycetes</taxon>
        <taxon>Pichiales</taxon>
        <taxon>Pichiaceae</taxon>
        <taxon>Ogataea</taxon>
    </lineage>
</organism>
<feature type="non-terminal residue" evidence="10">
    <location>
        <position position="90"/>
    </location>
</feature>
<dbReference type="InterPro" id="IPR027417">
    <property type="entry name" value="P-loop_NTPase"/>
</dbReference>
<dbReference type="EMBL" id="JAEUBE010000041">
    <property type="protein sequence ID" value="KAH3672018.1"/>
    <property type="molecule type" value="Genomic_DNA"/>
</dbReference>
<protein>
    <recommendedName>
        <fullName evidence="1">RNA helicase</fullName>
        <ecNumber evidence="1">3.6.4.13</ecNumber>
    </recommendedName>
</protein>
<reference evidence="10" key="2">
    <citation type="submission" date="2021-01" db="EMBL/GenBank/DDBJ databases">
        <authorList>
            <person name="Schikora-Tamarit M.A."/>
        </authorList>
    </citation>
    <scope>NUCLEOTIDE SEQUENCE</scope>
    <source>
        <strain evidence="10">CBS6075</strain>
    </source>
</reference>
<dbReference type="Gene3D" id="1.10.10.2130">
    <property type="entry name" value="DEAH helicase family, winged-helix domain"/>
    <property type="match status" value="1"/>
</dbReference>
<evidence type="ECO:0000313" key="10">
    <source>
        <dbReference type="EMBL" id="KAH3672018.1"/>
    </source>
</evidence>
<evidence type="ECO:0000256" key="1">
    <source>
        <dbReference type="ARBA" id="ARBA00012552"/>
    </source>
</evidence>
<comment type="catalytic activity">
    <reaction evidence="8">
        <text>ATP + H2O = ADP + phosphate + H(+)</text>
        <dbReference type="Rhea" id="RHEA:13065"/>
        <dbReference type="ChEBI" id="CHEBI:15377"/>
        <dbReference type="ChEBI" id="CHEBI:15378"/>
        <dbReference type="ChEBI" id="CHEBI:30616"/>
        <dbReference type="ChEBI" id="CHEBI:43474"/>
        <dbReference type="ChEBI" id="CHEBI:456216"/>
        <dbReference type="EC" id="3.6.4.13"/>
    </reaction>
</comment>
<dbReference type="PANTHER" id="PTHR18934">
    <property type="entry name" value="ATP-DEPENDENT RNA HELICASE"/>
    <property type="match status" value="1"/>
</dbReference>
<feature type="non-terminal residue" evidence="10">
    <location>
        <position position="1"/>
    </location>
</feature>
<evidence type="ECO:0000256" key="8">
    <source>
        <dbReference type="ARBA" id="ARBA00047984"/>
    </source>
</evidence>
<reference evidence="10" key="1">
    <citation type="journal article" date="2021" name="Open Biol.">
        <title>Shared evolutionary footprints suggest mitochondrial oxidative damage underlies multiple complex I losses in fungi.</title>
        <authorList>
            <person name="Schikora-Tamarit M.A."/>
            <person name="Marcet-Houben M."/>
            <person name="Nosek J."/>
            <person name="Gabaldon T."/>
        </authorList>
    </citation>
    <scope>NUCLEOTIDE SEQUENCE</scope>
    <source>
        <strain evidence="10">CBS6075</strain>
    </source>
</reference>
<keyword evidence="3" id="KW-0547">Nucleotide-binding</keyword>
<feature type="domain" description="Helicase associated" evidence="9">
    <location>
        <begin position="39"/>
        <end position="67"/>
    </location>
</feature>
<keyword evidence="5" id="KW-0347">Helicase</keyword>
<dbReference type="SUPFAM" id="SSF52540">
    <property type="entry name" value="P-loop containing nucleoside triphosphate hydrolases"/>
    <property type="match status" value="1"/>
</dbReference>
<dbReference type="Proteomes" id="UP000769157">
    <property type="component" value="Unassembled WGS sequence"/>
</dbReference>
<evidence type="ECO:0000313" key="11">
    <source>
        <dbReference type="Proteomes" id="UP000769157"/>
    </source>
</evidence>
<keyword evidence="6" id="KW-0067">ATP-binding</keyword>
<dbReference type="GO" id="GO:0006397">
    <property type="term" value="P:mRNA processing"/>
    <property type="evidence" value="ECO:0007669"/>
    <property type="project" value="UniProtKB-KW"/>
</dbReference>
<gene>
    <name evidence="10" type="ORF">OGAPHI_000006</name>
</gene>
<keyword evidence="7" id="KW-0508">mRNA splicing</keyword>
<dbReference type="OrthoDB" id="10253254at2759"/>
<dbReference type="GO" id="GO:0016787">
    <property type="term" value="F:hydrolase activity"/>
    <property type="evidence" value="ECO:0007669"/>
    <property type="project" value="UniProtKB-KW"/>
</dbReference>
<evidence type="ECO:0000256" key="7">
    <source>
        <dbReference type="ARBA" id="ARBA00023187"/>
    </source>
</evidence>
<sequence length="90" mass="10045">EILRSNLSSTVLELKKLGIDDLVHFDFMDPPAPETMMRALEELNYLACLDDEGNLTALGRLASQFPLDPMLAVMLIGAFEFKCSQEILTI</sequence>
<evidence type="ECO:0000256" key="5">
    <source>
        <dbReference type="ARBA" id="ARBA00022806"/>
    </source>
</evidence>
<dbReference type="PANTHER" id="PTHR18934:SF109">
    <property type="entry name" value="ATP-DEPENDENT RNA HELICASE DHX15 HOMOLOG"/>
    <property type="match status" value="1"/>
</dbReference>
<evidence type="ECO:0000256" key="3">
    <source>
        <dbReference type="ARBA" id="ARBA00022741"/>
    </source>
</evidence>
<dbReference type="InterPro" id="IPR048333">
    <property type="entry name" value="HA2_WH"/>
</dbReference>
<evidence type="ECO:0000259" key="9">
    <source>
        <dbReference type="Pfam" id="PF04408"/>
    </source>
</evidence>
<accession>A0A9P8TA38</accession>
<dbReference type="GeneID" id="70231974"/>
<dbReference type="EC" id="3.6.4.13" evidence="1"/>
<evidence type="ECO:0000256" key="2">
    <source>
        <dbReference type="ARBA" id="ARBA00022664"/>
    </source>
</evidence>